<dbReference type="EMBL" id="GBRH01264780">
    <property type="protein sequence ID" value="JAD33115.1"/>
    <property type="molecule type" value="Transcribed_RNA"/>
</dbReference>
<reference evidence="2" key="1">
    <citation type="submission" date="2014-09" db="EMBL/GenBank/DDBJ databases">
        <authorList>
            <person name="Magalhaes I.L.F."/>
            <person name="Oliveira U."/>
            <person name="Santos F.R."/>
            <person name="Vidigal T.H.D.A."/>
            <person name="Brescovit A.D."/>
            <person name="Santos A.J."/>
        </authorList>
    </citation>
    <scope>NUCLEOTIDE SEQUENCE</scope>
    <source>
        <tissue evidence="2">Shoot tissue taken approximately 20 cm above the soil surface</tissue>
    </source>
</reference>
<organism evidence="2">
    <name type="scientific">Arundo donax</name>
    <name type="common">Giant reed</name>
    <name type="synonym">Donax arundinaceus</name>
    <dbReference type="NCBI Taxonomy" id="35708"/>
    <lineage>
        <taxon>Eukaryota</taxon>
        <taxon>Viridiplantae</taxon>
        <taxon>Streptophyta</taxon>
        <taxon>Embryophyta</taxon>
        <taxon>Tracheophyta</taxon>
        <taxon>Spermatophyta</taxon>
        <taxon>Magnoliopsida</taxon>
        <taxon>Liliopsida</taxon>
        <taxon>Poales</taxon>
        <taxon>Poaceae</taxon>
        <taxon>PACMAD clade</taxon>
        <taxon>Arundinoideae</taxon>
        <taxon>Arundineae</taxon>
        <taxon>Arundo</taxon>
    </lineage>
</organism>
<protein>
    <submittedName>
        <fullName evidence="2">Uncharacterized protein</fullName>
    </submittedName>
</protein>
<reference evidence="2" key="2">
    <citation type="journal article" date="2015" name="Data Brief">
        <title>Shoot transcriptome of the giant reed, Arundo donax.</title>
        <authorList>
            <person name="Barrero R.A."/>
            <person name="Guerrero F.D."/>
            <person name="Moolhuijzen P."/>
            <person name="Goolsby J.A."/>
            <person name="Tidwell J."/>
            <person name="Bellgard S.E."/>
            <person name="Bellgard M.I."/>
        </authorList>
    </citation>
    <scope>NUCLEOTIDE SEQUENCE</scope>
    <source>
        <tissue evidence="2">Shoot tissue taken approximately 20 cm above the soil surface</tissue>
    </source>
</reference>
<feature type="region of interest" description="Disordered" evidence="1">
    <location>
        <begin position="1"/>
        <end position="58"/>
    </location>
</feature>
<proteinExistence type="predicted"/>
<name>A0A0A8Z8T5_ARUDO</name>
<evidence type="ECO:0000256" key="1">
    <source>
        <dbReference type="SAM" id="MobiDB-lite"/>
    </source>
</evidence>
<evidence type="ECO:0000313" key="2">
    <source>
        <dbReference type="EMBL" id="JAD33115.1"/>
    </source>
</evidence>
<accession>A0A0A8Z8T5</accession>
<sequence length="58" mass="6097">MEPEHYGARASAPPFGDGLGAALTAGSWDATYPQPPAWLPRRMRRGRGSQGPSYPAAG</sequence>
<dbReference type="AlphaFoldDB" id="A0A0A8Z8T5"/>